<dbReference type="CDD" id="cd00326">
    <property type="entry name" value="alpha_CA"/>
    <property type="match status" value="1"/>
</dbReference>
<dbReference type="InterPro" id="IPR023561">
    <property type="entry name" value="Carbonic_anhydrase_a-class"/>
</dbReference>
<keyword evidence="4" id="KW-0862">Zinc</keyword>
<keyword evidence="6" id="KW-0732">Signal</keyword>
<gene>
    <name evidence="8" type="ORF">CEUTPL_LOCUS5788</name>
</gene>
<dbReference type="PANTHER" id="PTHR18952">
    <property type="entry name" value="CARBONIC ANHYDRASE"/>
    <property type="match status" value="1"/>
</dbReference>
<dbReference type="InterPro" id="IPR001148">
    <property type="entry name" value="CA_dom"/>
</dbReference>
<keyword evidence="9" id="KW-1185">Reference proteome</keyword>
<dbReference type="PROSITE" id="PS51144">
    <property type="entry name" value="ALPHA_CA_2"/>
    <property type="match status" value="1"/>
</dbReference>
<feature type="signal peptide" evidence="6">
    <location>
        <begin position="1"/>
        <end position="23"/>
    </location>
</feature>
<dbReference type="GO" id="GO:0008270">
    <property type="term" value="F:zinc ion binding"/>
    <property type="evidence" value="ECO:0007669"/>
    <property type="project" value="InterPro"/>
</dbReference>
<evidence type="ECO:0000313" key="9">
    <source>
        <dbReference type="Proteomes" id="UP001152799"/>
    </source>
</evidence>
<evidence type="ECO:0000259" key="7">
    <source>
        <dbReference type="PROSITE" id="PS51144"/>
    </source>
</evidence>
<dbReference type="GO" id="GO:0005737">
    <property type="term" value="C:cytoplasm"/>
    <property type="evidence" value="ECO:0007669"/>
    <property type="project" value="TreeGrafter"/>
</dbReference>
<keyword evidence="5" id="KW-0325">Glycoprotein</keyword>
<evidence type="ECO:0000256" key="4">
    <source>
        <dbReference type="ARBA" id="ARBA00022833"/>
    </source>
</evidence>
<sequence>MTAGAVFFVCVFVEILQNYGTICQDFGYDGTEGPNYWGAKYAQCVGKHQSPIDIEVTKAITKHFPPLVFSHFDEPIQKAFLINNGHTVQMKINSDPKPTIKGGPLSGEFEFAQLHYHWGQNDTVGSESQFDHHTYPGEMHIVFFDKRYKDFTEAGNKPSGLTVLAFIIIIDEHDNLGYDNFEDGLKDVIDESANRTFNNLDSLSDLTRPEGERSFYYTYEGSLTTPPCSEVVTWIEFTNPLPMSREQINAFRKLFSKNGPLTHNYRPIQPLNDRIVYFNGADSKLPMSHLTTVLIIVACVYNIF</sequence>
<evidence type="ECO:0000256" key="3">
    <source>
        <dbReference type="ARBA" id="ARBA00022723"/>
    </source>
</evidence>
<dbReference type="Pfam" id="PF00194">
    <property type="entry name" value="Carb_anhydrase"/>
    <property type="match status" value="1"/>
</dbReference>
<dbReference type="SMART" id="SM01057">
    <property type="entry name" value="Carb_anhydrase"/>
    <property type="match status" value="1"/>
</dbReference>
<dbReference type="EMBL" id="OU892278">
    <property type="protein sequence ID" value="CAG9765173.1"/>
    <property type="molecule type" value="Genomic_DNA"/>
</dbReference>
<name>A0A9N9MJT1_9CUCU</name>
<dbReference type="PANTHER" id="PTHR18952:SF124">
    <property type="entry name" value="CARBONIC ANHYDRASE 7"/>
    <property type="match status" value="1"/>
</dbReference>
<dbReference type="Gene3D" id="3.10.200.10">
    <property type="entry name" value="Alpha carbonic anhydrase"/>
    <property type="match status" value="1"/>
</dbReference>
<evidence type="ECO:0000313" key="8">
    <source>
        <dbReference type="EMBL" id="CAG9765173.1"/>
    </source>
</evidence>
<feature type="chain" id="PRO_5040130812" description="carbonic anhydrase" evidence="6">
    <location>
        <begin position="24"/>
        <end position="304"/>
    </location>
</feature>
<accession>A0A9N9MJT1</accession>
<feature type="domain" description="Alpha-carbonic anhydrase" evidence="7">
    <location>
        <begin position="24"/>
        <end position="280"/>
    </location>
</feature>
<proteinExistence type="inferred from homology"/>
<comment type="similarity">
    <text evidence="1">Belongs to the alpha-carbonic anhydrase family.</text>
</comment>
<dbReference type="OrthoDB" id="429145at2759"/>
<dbReference type="EC" id="4.2.1.1" evidence="2"/>
<dbReference type="Proteomes" id="UP001152799">
    <property type="component" value="Chromosome 2"/>
</dbReference>
<evidence type="ECO:0000256" key="2">
    <source>
        <dbReference type="ARBA" id="ARBA00012925"/>
    </source>
</evidence>
<dbReference type="AlphaFoldDB" id="A0A9N9MJT1"/>
<protein>
    <recommendedName>
        <fullName evidence="2">carbonic anhydrase</fullName>
        <ecNumber evidence="2">4.2.1.1</ecNumber>
    </recommendedName>
</protein>
<reference evidence="8" key="1">
    <citation type="submission" date="2022-01" db="EMBL/GenBank/DDBJ databases">
        <authorList>
            <person name="King R."/>
        </authorList>
    </citation>
    <scope>NUCLEOTIDE SEQUENCE</scope>
</reference>
<dbReference type="SUPFAM" id="SSF51069">
    <property type="entry name" value="Carbonic anhydrase"/>
    <property type="match status" value="1"/>
</dbReference>
<keyword evidence="3" id="KW-0479">Metal-binding</keyword>
<evidence type="ECO:0000256" key="5">
    <source>
        <dbReference type="ARBA" id="ARBA00023180"/>
    </source>
</evidence>
<organism evidence="8 9">
    <name type="scientific">Ceutorhynchus assimilis</name>
    <name type="common">cabbage seed weevil</name>
    <dbReference type="NCBI Taxonomy" id="467358"/>
    <lineage>
        <taxon>Eukaryota</taxon>
        <taxon>Metazoa</taxon>
        <taxon>Ecdysozoa</taxon>
        <taxon>Arthropoda</taxon>
        <taxon>Hexapoda</taxon>
        <taxon>Insecta</taxon>
        <taxon>Pterygota</taxon>
        <taxon>Neoptera</taxon>
        <taxon>Endopterygota</taxon>
        <taxon>Coleoptera</taxon>
        <taxon>Polyphaga</taxon>
        <taxon>Cucujiformia</taxon>
        <taxon>Curculionidae</taxon>
        <taxon>Ceutorhynchinae</taxon>
        <taxon>Ceutorhynchus</taxon>
    </lineage>
</organism>
<evidence type="ECO:0000256" key="1">
    <source>
        <dbReference type="ARBA" id="ARBA00010718"/>
    </source>
</evidence>
<dbReference type="FunFam" id="3.10.200.10:FF:000003">
    <property type="entry name" value="Carbonic anhydrase 12"/>
    <property type="match status" value="1"/>
</dbReference>
<dbReference type="GO" id="GO:0004089">
    <property type="term" value="F:carbonate dehydratase activity"/>
    <property type="evidence" value="ECO:0007669"/>
    <property type="project" value="UniProtKB-EC"/>
</dbReference>
<evidence type="ECO:0000256" key="6">
    <source>
        <dbReference type="SAM" id="SignalP"/>
    </source>
</evidence>
<dbReference type="InterPro" id="IPR036398">
    <property type="entry name" value="CA_dom_sf"/>
</dbReference>